<proteinExistence type="predicted"/>
<sequence length="86" mass="9254">MMSQESQHLHHHHRLNDFSVIVGTPSTATAKLGTGGNELLGMEIQSPNWASFVPEGAKFLLPAQELLNEFCSLGGSGHGSVKKEDL</sequence>
<dbReference type="AlphaFoldDB" id="A0A835RT98"/>
<reference evidence="1 2" key="1">
    <citation type="journal article" date="2020" name="Nat. Food">
        <title>A phased Vanilla planifolia genome enables genetic improvement of flavour and production.</title>
        <authorList>
            <person name="Hasing T."/>
            <person name="Tang H."/>
            <person name="Brym M."/>
            <person name="Khazi F."/>
            <person name="Huang T."/>
            <person name="Chambers A.H."/>
        </authorList>
    </citation>
    <scope>NUCLEOTIDE SEQUENCE [LARGE SCALE GENOMIC DNA]</scope>
    <source>
        <tissue evidence="1">Leaf</tissue>
    </source>
</reference>
<comment type="caution">
    <text evidence="1">The sequence shown here is derived from an EMBL/GenBank/DDBJ whole genome shotgun (WGS) entry which is preliminary data.</text>
</comment>
<name>A0A835RT98_VANPL</name>
<dbReference type="EMBL" id="JADCNM010000002">
    <property type="protein sequence ID" value="KAG0494040.1"/>
    <property type="molecule type" value="Genomic_DNA"/>
</dbReference>
<dbReference type="Proteomes" id="UP000639772">
    <property type="component" value="Unassembled WGS sequence"/>
</dbReference>
<organism evidence="1 2">
    <name type="scientific">Vanilla planifolia</name>
    <name type="common">Vanilla</name>
    <dbReference type="NCBI Taxonomy" id="51239"/>
    <lineage>
        <taxon>Eukaryota</taxon>
        <taxon>Viridiplantae</taxon>
        <taxon>Streptophyta</taxon>
        <taxon>Embryophyta</taxon>
        <taxon>Tracheophyta</taxon>
        <taxon>Spermatophyta</taxon>
        <taxon>Magnoliopsida</taxon>
        <taxon>Liliopsida</taxon>
        <taxon>Asparagales</taxon>
        <taxon>Orchidaceae</taxon>
        <taxon>Vanilloideae</taxon>
        <taxon>Vanilleae</taxon>
        <taxon>Vanilla</taxon>
    </lineage>
</organism>
<protein>
    <submittedName>
        <fullName evidence="1">Uncharacterized protein</fullName>
    </submittedName>
</protein>
<evidence type="ECO:0000313" key="2">
    <source>
        <dbReference type="Proteomes" id="UP000639772"/>
    </source>
</evidence>
<gene>
    <name evidence="1" type="ORF">HPP92_005034</name>
</gene>
<accession>A0A835RT98</accession>
<evidence type="ECO:0000313" key="1">
    <source>
        <dbReference type="EMBL" id="KAG0494040.1"/>
    </source>
</evidence>